<dbReference type="InterPro" id="IPR029204">
    <property type="entry name" value="CNRIP1"/>
</dbReference>
<dbReference type="Pfam" id="PF15043">
    <property type="entry name" value="CNRIP1"/>
    <property type="match status" value="1"/>
</dbReference>
<dbReference type="EMBL" id="KK117081">
    <property type="protein sequence ID" value="KFM69490.1"/>
    <property type="molecule type" value="Genomic_DNA"/>
</dbReference>
<gene>
    <name evidence="5" type="ORF">X975_13571</name>
</gene>
<comment type="function">
    <text evidence="1">Suppresses cannabinoid receptor CNR1-mediated tonic inhibition of voltage-gated calcium channels.</text>
</comment>
<reference evidence="5 6" key="1">
    <citation type="submission" date="2013-11" db="EMBL/GenBank/DDBJ databases">
        <title>Genome sequencing of Stegodyphus mimosarum.</title>
        <authorList>
            <person name="Bechsgaard J."/>
        </authorList>
    </citation>
    <scope>NUCLEOTIDE SEQUENCE [LARGE SCALE GENOMIC DNA]</scope>
</reference>
<dbReference type="Proteomes" id="UP000054359">
    <property type="component" value="Unassembled WGS sequence"/>
</dbReference>
<comment type="subunit">
    <text evidence="4">Interacts with the cannabinoid receptor CNR1 (via C-terminus). Does not interact with cannabinoid receptor CNR2.</text>
</comment>
<comment type="similarity">
    <text evidence="2">Belongs to the CNRIP family.</text>
</comment>
<organism evidence="5 6">
    <name type="scientific">Stegodyphus mimosarum</name>
    <name type="common">African social velvet spider</name>
    <dbReference type="NCBI Taxonomy" id="407821"/>
    <lineage>
        <taxon>Eukaryota</taxon>
        <taxon>Metazoa</taxon>
        <taxon>Ecdysozoa</taxon>
        <taxon>Arthropoda</taxon>
        <taxon>Chelicerata</taxon>
        <taxon>Arachnida</taxon>
        <taxon>Araneae</taxon>
        <taxon>Araneomorphae</taxon>
        <taxon>Entelegynae</taxon>
        <taxon>Eresoidea</taxon>
        <taxon>Eresidae</taxon>
        <taxon>Stegodyphus</taxon>
    </lineage>
</organism>
<evidence type="ECO:0000256" key="3">
    <source>
        <dbReference type="ARBA" id="ARBA00015651"/>
    </source>
</evidence>
<dbReference type="STRING" id="407821.A0A087TWK1"/>
<dbReference type="GO" id="GO:0005886">
    <property type="term" value="C:plasma membrane"/>
    <property type="evidence" value="ECO:0007669"/>
    <property type="project" value="TreeGrafter"/>
</dbReference>
<dbReference type="AlphaFoldDB" id="A0A087TWK1"/>
<evidence type="ECO:0000256" key="4">
    <source>
        <dbReference type="ARBA" id="ARBA00026030"/>
    </source>
</evidence>
<name>A0A087TWK1_STEMI</name>
<evidence type="ECO:0000313" key="6">
    <source>
        <dbReference type="Proteomes" id="UP000054359"/>
    </source>
</evidence>
<keyword evidence="5" id="KW-0675">Receptor</keyword>
<evidence type="ECO:0000313" key="5">
    <source>
        <dbReference type="EMBL" id="KFM69490.1"/>
    </source>
</evidence>
<protein>
    <recommendedName>
        <fullName evidence="3">CB1 cannabinoid receptor-interacting protein 1</fullName>
    </recommendedName>
</protein>
<dbReference type="PANTHER" id="PTHR31952">
    <property type="entry name" value="CB1 CANNABINOID RECEPTOR-INTERACTING PROTEIN 1"/>
    <property type="match status" value="1"/>
</dbReference>
<evidence type="ECO:0000256" key="2">
    <source>
        <dbReference type="ARBA" id="ARBA00007288"/>
    </source>
</evidence>
<accession>A0A087TWK1</accession>
<evidence type="ECO:0000256" key="1">
    <source>
        <dbReference type="ARBA" id="ARBA00003884"/>
    </source>
</evidence>
<keyword evidence="6" id="KW-1185">Reference proteome</keyword>
<dbReference type="GO" id="GO:0031718">
    <property type="term" value="F:type 1 cannabinoid receptor binding"/>
    <property type="evidence" value="ECO:0007669"/>
    <property type="project" value="TreeGrafter"/>
</dbReference>
<feature type="non-terminal residue" evidence="5">
    <location>
        <position position="161"/>
    </location>
</feature>
<dbReference type="PANTHER" id="PTHR31952:SF1">
    <property type="entry name" value="CB1 CANNABINOID RECEPTOR-INTERACTING PROTEIN 1"/>
    <property type="match status" value="1"/>
</dbReference>
<dbReference type="OMA" id="TIKMKVQ"/>
<dbReference type="OrthoDB" id="5920443at2759"/>
<sequence>MSQKQKKFSLTFILKRGDGNALIFYKQDGQRFDCSSTIKMKVQTPYKFILTFRPPQKIKTAILRGEELTVVEEEVTTDFSKYSLNWMSDNIPVTKKNSRSNFPLILELEDSGILELSLQFKFYGAEDKNHSAWGKCLHQIEYDCCYKAENSFVEIIKESYR</sequence>
<proteinExistence type="inferred from homology"/>